<dbReference type="InterPro" id="IPR006626">
    <property type="entry name" value="PbH1"/>
</dbReference>
<dbReference type="RefSeq" id="WP_189260969.1">
    <property type="nucleotide sequence ID" value="NZ_BMML01000001.1"/>
</dbReference>
<dbReference type="PANTHER" id="PTHR40088:SF1">
    <property type="entry name" value="PECTATE LYASE PEL9"/>
    <property type="match status" value="1"/>
</dbReference>
<evidence type="ECO:0000256" key="5">
    <source>
        <dbReference type="ARBA" id="ARBA00022729"/>
    </source>
</evidence>
<evidence type="ECO:0000256" key="8">
    <source>
        <dbReference type="ARBA" id="ARBA00038263"/>
    </source>
</evidence>
<evidence type="ECO:0000256" key="7">
    <source>
        <dbReference type="ARBA" id="ARBA00023239"/>
    </source>
</evidence>
<dbReference type="InterPro" id="IPR052052">
    <property type="entry name" value="Polysaccharide_Lyase_9"/>
</dbReference>
<dbReference type="GO" id="GO:0016837">
    <property type="term" value="F:carbon-oxygen lyase activity, acting on polysaccharides"/>
    <property type="evidence" value="ECO:0007669"/>
    <property type="project" value="TreeGrafter"/>
</dbReference>
<keyword evidence="4" id="KW-0479">Metal-binding</keyword>
<evidence type="ECO:0000256" key="6">
    <source>
        <dbReference type="ARBA" id="ARBA00022837"/>
    </source>
</evidence>
<dbReference type="GO" id="GO:0046872">
    <property type="term" value="F:metal ion binding"/>
    <property type="evidence" value="ECO:0007669"/>
    <property type="project" value="UniProtKB-KW"/>
</dbReference>
<accession>A0A917UHH4</accession>
<dbReference type="PANTHER" id="PTHR40088">
    <property type="entry name" value="PECTATE LYASE (EUROFUNG)"/>
    <property type="match status" value="1"/>
</dbReference>
<reference evidence="10" key="1">
    <citation type="journal article" date="2014" name="Int. J. Syst. Evol. Microbiol.">
        <title>Complete genome sequence of Corynebacterium casei LMG S-19264T (=DSM 44701T), isolated from a smear-ripened cheese.</title>
        <authorList>
            <consortium name="US DOE Joint Genome Institute (JGI-PGF)"/>
            <person name="Walter F."/>
            <person name="Albersmeier A."/>
            <person name="Kalinowski J."/>
            <person name="Ruckert C."/>
        </authorList>
    </citation>
    <scope>NUCLEOTIDE SEQUENCE</scope>
    <source>
        <strain evidence="10">CGMCC 4.7110</strain>
    </source>
</reference>
<evidence type="ECO:0000256" key="4">
    <source>
        <dbReference type="ARBA" id="ARBA00022723"/>
    </source>
</evidence>
<proteinExistence type="inferred from homology"/>
<keyword evidence="11" id="KW-1185">Reference proteome</keyword>
<evidence type="ECO:0000313" key="11">
    <source>
        <dbReference type="Proteomes" id="UP000653411"/>
    </source>
</evidence>
<comment type="cofactor">
    <cofactor evidence="1">
        <name>Ca(2+)</name>
        <dbReference type="ChEBI" id="CHEBI:29108"/>
    </cofactor>
</comment>
<organism evidence="10 11">
    <name type="scientific">Streptomyces fuscichromogenes</name>
    <dbReference type="NCBI Taxonomy" id="1324013"/>
    <lineage>
        <taxon>Bacteria</taxon>
        <taxon>Bacillati</taxon>
        <taxon>Actinomycetota</taxon>
        <taxon>Actinomycetes</taxon>
        <taxon>Kitasatosporales</taxon>
        <taxon>Streptomycetaceae</taxon>
        <taxon>Streptomyces</taxon>
    </lineage>
</organism>
<evidence type="ECO:0000313" key="10">
    <source>
        <dbReference type="EMBL" id="GGM89517.1"/>
    </source>
</evidence>
<comment type="caution">
    <text evidence="10">The sequence shown here is derived from an EMBL/GenBank/DDBJ whole genome shotgun (WGS) entry which is preliminary data.</text>
</comment>
<keyword evidence="7" id="KW-0456">Lyase</keyword>
<dbReference type="InterPro" id="IPR053868">
    <property type="entry name" value="Pel9A-like_beta_helix"/>
</dbReference>
<dbReference type="InterPro" id="IPR011050">
    <property type="entry name" value="Pectin_lyase_fold/virulence"/>
</dbReference>
<evidence type="ECO:0000256" key="3">
    <source>
        <dbReference type="ARBA" id="ARBA00022525"/>
    </source>
</evidence>
<keyword evidence="5" id="KW-0732">Signal</keyword>
<evidence type="ECO:0000256" key="1">
    <source>
        <dbReference type="ARBA" id="ARBA00001913"/>
    </source>
</evidence>
<evidence type="ECO:0000259" key="9">
    <source>
        <dbReference type="Pfam" id="PF22842"/>
    </source>
</evidence>
<dbReference type="Proteomes" id="UP000653411">
    <property type="component" value="Unassembled WGS sequence"/>
</dbReference>
<dbReference type="GO" id="GO:0005576">
    <property type="term" value="C:extracellular region"/>
    <property type="evidence" value="ECO:0007669"/>
    <property type="project" value="UniProtKB-SubCell"/>
</dbReference>
<dbReference type="InterPro" id="IPR012334">
    <property type="entry name" value="Pectin_lyas_fold"/>
</dbReference>
<name>A0A917UHH4_9ACTN</name>
<dbReference type="Pfam" id="PF22842">
    <property type="entry name" value="Pel9A-like_beta_helix"/>
    <property type="match status" value="1"/>
</dbReference>
<gene>
    <name evidence="10" type="ORF">GCM10011578_006490</name>
</gene>
<dbReference type="AlphaFoldDB" id="A0A917UHH4"/>
<comment type="subcellular location">
    <subcellularLocation>
        <location evidence="2">Secreted</location>
    </subcellularLocation>
</comment>
<dbReference type="SUPFAM" id="SSF51126">
    <property type="entry name" value="Pectin lyase-like"/>
    <property type="match status" value="1"/>
</dbReference>
<comment type="similarity">
    <text evidence="8">Belongs to the polysaccharide lyase 9 family.</text>
</comment>
<dbReference type="Gene3D" id="2.160.20.10">
    <property type="entry name" value="Single-stranded right-handed beta-helix, Pectin lyase-like"/>
    <property type="match status" value="1"/>
</dbReference>
<evidence type="ECO:0000256" key="2">
    <source>
        <dbReference type="ARBA" id="ARBA00004613"/>
    </source>
</evidence>
<reference evidence="10" key="2">
    <citation type="submission" date="2020-09" db="EMBL/GenBank/DDBJ databases">
        <authorList>
            <person name="Sun Q."/>
            <person name="Zhou Y."/>
        </authorList>
    </citation>
    <scope>NUCLEOTIDE SEQUENCE</scope>
    <source>
        <strain evidence="10">CGMCC 4.7110</strain>
    </source>
</reference>
<dbReference type="SMART" id="SM00710">
    <property type="entry name" value="PbH1"/>
    <property type="match status" value="6"/>
</dbReference>
<protein>
    <recommendedName>
        <fullName evidence="9">Pel9A-like right handed beta-helix region domain-containing protein</fullName>
    </recommendedName>
</protein>
<feature type="domain" description="Pel9A-like right handed beta-helix region" evidence="9">
    <location>
        <begin position="145"/>
        <end position="302"/>
    </location>
</feature>
<sequence length="384" mass="39456">MRFSTGRHRRTRTLSIAAAVAVAAGAGGVYLGLSNGGAQAATSTVTVSTTAQLESAVAGAAAGTVIEVRAGTYYPTATLKSTASGTASNRITLQARSGEKVRIDGSKLPAGQWLTGIYGSYWTVQDLTFQNSPAQGFVATSSTGGIFKNLVTADNGDSGFTLRGDNTVNNLVQNLDSYGNYDKAGHGQNADGIAIKFGSGTGNKVTGARLYNNSDDGLDLWQFSSPVRIEHSWAFGNGKNRWNDSAFEGNGNGFKLGGGGVAVAHVVNDDAAWDNTLNGFTENSNTGAIVLNRNTAYSNGEAGFFFATSRSRLARNLSVADKGGLVTRGSATVSAANSWDSGVTAPAFRSTDATTAYGARAANGSLPATTFLTTGSSTIGATMD</sequence>
<keyword evidence="3" id="KW-0964">Secreted</keyword>
<dbReference type="EMBL" id="BMML01000001">
    <property type="protein sequence ID" value="GGM89517.1"/>
    <property type="molecule type" value="Genomic_DNA"/>
</dbReference>
<keyword evidence="6" id="KW-0106">Calcium</keyword>